<organism evidence="12 13">
    <name type="scientific">Leucobacter weissii</name>
    <dbReference type="NCBI Taxonomy" id="1983706"/>
    <lineage>
        <taxon>Bacteria</taxon>
        <taxon>Bacillati</taxon>
        <taxon>Actinomycetota</taxon>
        <taxon>Actinomycetes</taxon>
        <taxon>Micrococcales</taxon>
        <taxon>Microbacteriaceae</taxon>
        <taxon>Leucobacter</taxon>
    </lineage>
</organism>
<evidence type="ECO:0000256" key="2">
    <source>
        <dbReference type="ARBA" id="ARBA00001946"/>
    </source>
</evidence>
<name>A0A939MIT0_9MICO</name>
<sequence>MALQELTWEDRNVRSTLRAVRTAQPLTYGLTNYIAAHQSANFVLAVGASPAIGAIAFAAEHLASIAGGAWINLAALITDTPEQLVSVARAAAGSGTPWVLDPVVVGAGAPRIDDFARELLAIGPAVVRGNASEIIGLAGGAATSKGVDSTATPEEALEPAVALAASSGAIVAVSGEVDLITDGTRSVLIPGGHELLTRVTATGCGLGALVAAYLGSGLDPFDAAAGAHATLAEAAARAGRTARGTGSFVTALVDELSLLEA</sequence>
<dbReference type="Proteomes" id="UP000664382">
    <property type="component" value="Unassembled WGS sequence"/>
</dbReference>
<accession>A0A939MIT0</accession>
<keyword evidence="13" id="KW-1185">Reference proteome</keyword>
<feature type="binding site" evidence="11">
    <location>
        <position position="201"/>
    </location>
    <ligand>
        <name>substrate</name>
    </ligand>
</feature>
<keyword evidence="7 11" id="KW-0418">Kinase</keyword>
<dbReference type="GO" id="GO:0005524">
    <property type="term" value="F:ATP binding"/>
    <property type="evidence" value="ECO:0007669"/>
    <property type="project" value="UniProtKB-UniRule"/>
</dbReference>
<keyword evidence="5 11" id="KW-0479">Metal-binding</keyword>
<evidence type="ECO:0000256" key="11">
    <source>
        <dbReference type="HAMAP-Rule" id="MF_00228"/>
    </source>
</evidence>
<evidence type="ECO:0000313" key="12">
    <source>
        <dbReference type="EMBL" id="MBO1901709.1"/>
    </source>
</evidence>
<dbReference type="PRINTS" id="PR01099">
    <property type="entry name" value="HYETHTZKNASE"/>
</dbReference>
<evidence type="ECO:0000256" key="1">
    <source>
        <dbReference type="ARBA" id="ARBA00001771"/>
    </source>
</evidence>
<dbReference type="GO" id="GO:0009229">
    <property type="term" value="P:thiamine diphosphate biosynthetic process"/>
    <property type="evidence" value="ECO:0007669"/>
    <property type="project" value="UniProtKB-UniRule"/>
</dbReference>
<keyword evidence="9 11" id="KW-0460">Magnesium</keyword>
<dbReference type="GO" id="GO:0009228">
    <property type="term" value="P:thiamine biosynthetic process"/>
    <property type="evidence" value="ECO:0007669"/>
    <property type="project" value="UniProtKB-KW"/>
</dbReference>
<comment type="function">
    <text evidence="11">Catalyzes the phosphorylation of the hydroxyl group of 4-methyl-5-beta-hydroxyethylthiazole (THZ).</text>
</comment>
<comment type="similarity">
    <text evidence="11">Belongs to the Thz kinase family.</text>
</comment>
<comment type="caution">
    <text evidence="11">Lacks conserved residue(s) required for the propagation of feature annotation.</text>
</comment>
<dbReference type="SUPFAM" id="SSF53613">
    <property type="entry name" value="Ribokinase-like"/>
    <property type="match status" value="1"/>
</dbReference>
<dbReference type="EMBL" id="JAGDYM010000007">
    <property type="protein sequence ID" value="MBO1901709.1"/>
    <property type="molecule type" value="Genomic_DNA"/>
</dbReference>
<dbReference type="CDD" id="cd01170">
    <property type="entry name" value="THZ_kinase"/>
    <property type="match status" value="1"/>
</dbReference>
<evidence type="ECO:0000256" key="3">
    <source>
        <dbReference type="ARBA" id="ARBA00004868"/>
    </source>
</evidence>
<dbReference type="AlphaFoldDB" id="A0A939MIT0"/>
<evidence type="ECO:0000256" key="5">
    <source>
        <dbReference type="ARBA" id="ARBA00022723"/>
    </source>
</evidence>
<keyword evidence="8 11" id="KW-0067">ATP-binding</keyword>
<reference evidence="12" key="1">
    <citation type="submission" date="2021-03" db="EMBL/GenBank/DDBJ databases">
        <title>Leucobacter chromiisoli sp. nov., isolated from chromium-containing soil of chemical plant.</title>
        <authorList>
            <person name="Xu Z."/>
        </authorList>
    </citation>
    <scope>NUCLEOTIDE SEQUENCE</scope>
    <source>
        <strain evidence="12">S27</strain>
    </source>
</reference>
<dbReference type="GO" id="GO:0004417">
    <property type="term" value="F:hydroxyethylthiazole kinase activity"/>
    <property type="evidence" value="ECO:0007669"/>
    <property type="project" value="UniProtKB-UniRule"/>
</dbReference>
<evidence type="ECO:0000256" key="9">
    <source>
        <dbReference type="ARBA" id="ARBA00022842"/>
    </source>
</evidence>
<evidence type="ECO:0000256" key="10">
    <source>
        <dbReference type="ARBA" id="ARBA00022977"/>
    </source>
</evidence>
<dbReference type="NCBIfam" id="NF006830">
    <property type="entry name" value="PRK09355.1"/>
    <property type="match status" value="1"/>
</dbReference>
<feature type="binding site" evidence="11">
    <location>
        <position position="174"/>
    </location>
    <ligand>
        <name>ATP</name>
        <dbReference type="ChEBI" id="CHEBI:30616"/>
    </ligand>
</feature>
<keyword evidence="4 11" id="KW-0808">Transferase</keyword>
<dbReference type="GO" id="GO:0000287">
    <property type="term" value="F:magnesium ion binding"/>
    <property type="evidence" value="ECO:0007669"/>
    <property type="project" value="UniProtKB-UniRule"/>
</dbReference>
<evidence type="ECO:0000256" key="8">
    <source>
        <dbReference type="ARBA" id="ARBA00022840"/>
    </source>
</evidence>
<dbReference type="RefSeq" id="WP_208097468.1">
    <property type="nucleotide sequence ID" value="NZ_JAGDYM010000007.1"/>
</dbReference>
<evidence type="ECO:0000256" key="7">
    <source>
        <dbReference type="ARBA" id="ARBA00022777"/>
    </source>
</evidence>
<keyword evidence="6 11" id="KW-0547">Nucleotide-binding</keyword>
<evidence type="ECO:0000256" key="4">
    <source>
        <dbReference type="ARBA" id="ARBA00022679"/>
    </source>
</evidence>
<dbReference type="HAMAP" id="MF_00228">
    <property type="entry name" value="Thz_kinase"/>
    <property type="match status" value="1"/>
</dbReference>
<feature type="binding site" evidence="11">
    <location>
        <position position="128"/>
    </location>
    <ligand>
        <name>ATP</name>
        <dbReference type="ChEBI" id="CHEBI:30616"/>
    </ligand>
</feature>
<comment type="catalytic activity">
    <reaction evidence="1 11">
        <text>5-(2-hydroxyethyl)-4-methylthiazole + ATP = 4-methyl-5-(2-phosphooxyethyl)-thiazole + ADP + H(+)</text>
        <dbReference type="Rhea" id="RHEA:24212"/>
        <dbReference type="ChEBI" id="CHEBI:15378"/>
        <dbReference type="ChEBI" id="CHEBI:17957"/>
        <dbReference type="ChEBI" id="CHEBI:30616"/>
        <dbReference type="ChEBI" id="CHEBI:58296"/>
        <dbReference type="ChEBI" id="CHEBI:456216"/>
        <dbReference type="EC" id="2.7.1.50"/>
    </reaction>
</comment>
<gene>
    <name evidence="11 12" type="primary">thiM</name>
    <name evidence="12" type="ORF">J4H92_07045</name>
</gene>
<comment type="cofactor">
    <cofactor evidence="2 11">
        <name>Mg(2+)</name>
        <dbReference type="ChEBI" id="CHEBI:18420"/>
    </cofactor>
</comment>
<dbReference type="Pfam" id="PF02110">
    <property type="entry name" value="HK"/>
    <property type="match status" value="1"/>
</dbReference>
<dbReference type="EC" id="2.7.1.50" evidence="11"/>
<keyword evidence="10 11" id="KW-0784">Thiamine biosynthesis</keyword>
<comment type="pathway">
    <text evidence="3 11">Cofactor biosynthesis; thiamine diphosphate biosynthesis; 4-methyl-5-(2-phosphoethyl)-thiazole from 5-(2-hydroxyethyl)-4-methylthiazole: step 1/1.</text>
</comment>
<proteinExistence type="inferred from homology"/>
<evidence type="ECO:0000313" key="13">
    <source>
        <dbReference type="Proteomes" id="UP000664382"/>
    </source>
</evidence>
<protein>
    <recommendedName>
        <fullName evidence="11">Hydroxyethylthiazole kinase</fullName>
        <ecNumber evidence="11">2.7.1.50</ecNumber>
    </recommendedName>
    <alternativeName>
        <fullName evidence="11">4-methyl-5-beta-hydroxyethylthiazole kinase</fullName>
        <shortName evidence="11">TH kinase</shortName>
        <shortName evidence="11">Thz kinase</shortName>
    </alternativeName>
</protein>
<dbReference type="Gene3D" id="3.40.1190.20">
    <property type="match status" value="1"/>
</dbReference>
<comment type="caution">
    <text evidence="12">The sequence shown here is derived from an EMBL/GenBank/DDBJ whole genome shotgun (WGS) entry which is preliminary data.</text>
</comment>
<dbReference type="InterPro" id="IPR000417">
    <property type="entry name" value="Hyethyz_kinase"/>
</dbReference>
<dbReference type="PIRSF" id="PIRSF000513">
    <property type="entry name" value="Thz_kinase"/>
    <property type="match status" value="1"/>
</dbReference>
<dbReference type="InterPro" id="IPR029056">
    <property type="entry name" value="Ribokinase-like"/>
</dbReference>
<evidence type="ECO:0000256" key="6">
    <source>
        <dbReference type="ARBA" id="ARBA00022741"/>
    </source>
</evidence>